<evidence type="ECO:0000313" key="1">
    <source>
        <dbReference type="EMBL" id="CAA9335962.1"/>
    </source>
</evidence>
<organism evidence="1">
    <name type="scientific">uncultured Microvirga sp</name>
    <dbReference type="NCBI Taxonomy" id="412392"/>
    <lineage>
        <taxon>Bacteria</taxon>
        <taxon>Pseudomonadati</taxon>
        <taxon>Pseudomonadota</taxon>
        <taxon>Alphaproteobacteria</taxon>
        <taxon>Hyphomicrobiales</taxon>
        <taxon>Methylobacteriaceae</taxon>
        <taxon>Microvirga</taxon>
        <taxon>environmental samples</taxon>
    </lineage>
</organism>
<reference evidence="1" key="1">
    <citation type="submission" date="2020-02" db="EMBL/GenBank/DDBJ databases">
        <authorList>
            <person name="Meier V. D."/>
        </authorList>
    </citation>
    <scope>NUCLEOTIDE SEQUENCE</scope>
    <source>
        <strain evidence="1">AVDCRST_MAG90</strain>
    </source>
</reference>
<accession>A0A6J4LRB2</accession>
<dbReference type="EMBL" id="CADCUC010000338">
    <property type="protein sequence ID" value="CAA9335962.1"/>
    <property type="molecule type" value="Genomic_DNA"/>
</dbReference>
<gene>
    <name evidence="1" type="ORF">AVDCRST_MAG90-1730</name>
</gene>
<name>A0A6J4LRB2_9HYPH</name>
<sequence length="62" mass="6739">MRLLHQPRKEIEFMASRLAEETAAAASSGETSSIHQQLAADYAAALTAYKKYAEQIRGNGNA</sequence>
<dbReference type="AlphaFoldDB" id="A0A6J4LRB2"/>
<proteinExistence type="predicted"/>
<protein>
    <submittedName>
        <fullName evidence="1">Uncharacterized protein</fullName>
    </submittedName>
</protein>